<name>A0A379I7H3_PSEFL</name>
<dbReference type="AlphaFoldDB" id="A0A379I7H3"/>
<proteinExistence type="predicted"/>
<protein>
    <submittedName>
        <fullName evidence="1">RadC family protein</fullName>
    </submittedName>
</protein>
<dbReference type="EMBL" id="UGUS01000002">
    <property type="protein sequence ID" value="SUD28387.1"/>
    <property type="molecule type" value="Genomic_DNA"/>
</dbReference>
<gene>
    <name evidence="1" type="ORF">NCTC10392_00810</name>
</gene>
<accession>A0A379I7H3</accession>
<reference evidence="1 2" key="1">
    <citation type="submission" date="2018-06" db="EMBL/GenBank/DDBJ databases">
        <authorList>
            <consortium name="Pathogen Informatics"/>
            <person name="Doyle S."/>
        </authorList>
    </citation>
    <scope>NUCLEOTIDE SEQUENCE [LARGE SCALE GENOMIC DNA]</scope>
    <source>
        <strain evidence="1 2">NCTC10392</strain>
    </source>
</reference>
<evidence type="ECO:0000313" key="2">
    <source>
        <dbReference type="Proteomes" id="UP000255125"/>
    </source>
</evidence>
<organism evidence="1 2">
    <name type="scientific">Pseudomonas fluorescens</name>
    <dbReference type="NCBI Taxonomy" id="294"/>
    <lineage>
        <taxon>Bacteria</taxon>
        <taxon>Pseudomonadati</taxon>
        <taxon>Pseudomonadota</taxon>
        <taxon>Gammaproteobacteria</taxon>
        <taxon>Pseudomonadales</taxon>
        <taxon>Pseudomonadaceae</taxon>
        <taxon>Pseudomonas</taxon>
    </lineage>
</organism>
<evidence type="ECO:0000313" key="1">
    <source>
        <dbReference type="EMBL" id="SUD28387.1"/>
    </source>
</evidence>
<sequence length="73" mass="8164">MRLHKLKASESTGTYQIESPISEADILLMARQLANLTALHSSSSVAVRDSALPPPPATRHRYQLERHLPMFIL</sequence>
<dbReference type="Proteomes" id="UP000255125">
    <property type="component" value="Unassembled WGS sequence"/>
</dbReference>